<dbReference type="PROSITE" id="PS00623">
    <property type="entry name" value="GMC_OXRED_1"/>
    <property type="match status" value="1"/>
</dbReference>
<dbReference type="PROSITE" id="PS00624">
    <property type="entry name" value="GMC_OXRED_2"/>
    <property type="match status" value="1"/>
</dbReference>
<dbReference type="EMBL" id="MVHM01000027">
    <property type="protein sequence ID" value="ORA31857.1"/>
    <property type="molecule type" value="Genomic_DNA"/>
</dbReference>
<dbReference type="PIRSF" id="PIRSF000137">
    <property type="entry name" value="Alcohol_oxidase"/>
    <property type="match status" value="1"/>
</dbReference>
<proteinExistence type="inferred from homology"/>
<dbReference type="SUPFAM" id="SSF51905">
    <property type="entry name" value="FAD/NAD(P)-binding domain"/>
    <property type="match status" value="1"/>
</dbReference>
<sequence>MSDFDYIVVGAGSAGCVLANRLSEDSRNRVLLIEAGPKDTNPLIHVPKGFGKLLTNPKLAWQYPVRPIGPSARVEQWARGRTLGGSSSINGMVYNRGSAADYDALVQRGNPGWGWDTMLPIFRRIENHQLGANDMRGAGGPLDISIGTDLMEPCDQLIESGAKLGWSITDDANGDDSERIGPAARTIKNGRRVSASRAFLRPARRRENLTIAVNTTVNRVLFEGDKAVGVEASTAKQRHITYAAGRETILCLGSLATPKLLQLSGIGERSLLRNLGIDTIVDSPNVGRRMREHHCFALQFRLNRNIGYNRLLATPARQAITAAKYLLTHKGPLSTAAYDVIGFFKSSPDQSRPDAQILMAPFSAAPYEAGKELGLEREPGIQAIGYVLRPDSEGYLTIISTDPAAPADIEPNFFATQHDRDTGVALFNTMRQLFSQAPISQYLEREVSPGPDVTSADAVIDAGLDLGYCGYHAVGTCAMGPADDDVVDSSLRVRGVDNLRVMDCSVMPTMVSGNLNGPVMAMAWHAADLILAAR</sequence>
<dbReference type="InterPro" id="IPR007867">
    <property type="entry name" value="GMC_OxRtase_C"/>
</dbReference>
<evidence type="ECO:0000313" key="9">
    <source>
        <dbReference type="EMBL" id="BBZ14982.1"/>
    </source>
</evidence>
<reference evidence="9 12" key="2">
    <citation type="journal article" date="2019" name="Emerg. Microbes Infect.">
        <title>Comprehensive subspecies identification of 175 nontuberculous mycobacteria species based on 7547 genomic profiles.</title>
        <authorList>
            <person name="Matsumoto Y."/>
            <person name="Kinjo T."/>
            <person name="Motooka D."/>
            <person name="Nabeya D."/>
            <person name="Jung N."/>
            <person name="Uechi K."/>
            <person name="Horii T."/>
            <person name="Iida T."/>
            <person name="Fujita J."/>
            <person name="Nakamura S."/>
        </authorList>
    </citation>
    <scope>NUCLEOTIDE SEQUENCE [LARGE SCALE GENOMIC DNA]</scope>
    <source>
        <strain evidence="9 12">JCM 12687</strain>
        <plasmid evidence="9">pJCM12687</plasmid>
    </source>
</reference>
<protein>
    <submittedName>
        <fullName evidence="10">GMC oxidoreductase</fullName>
    </submittedName>
</protein>
<dbReference type="PANTHER" id="PTHR11552:SF147">
    <property type="entry name" value="CHOLINE DEHYDROGENASE, MITOCHONDRIAL"/>
    <property type="match status" value="1"/>
</dbReference>
<dbReference type="GO" id="GO:0016614">
    <property type="term" value="F:oxidoreductase activity, acting on CH-OH group of donors"/>
    <property type="evidence" value="ECO:0007669"/>
    <property type="project" value="InterPro"/>
</dbReference>
<evidence type="ECO:0000313" key="11">
    <source>
        <dbReference type="Proteomes" id="UP000192441"/>
    </source>
</evidence>
<dbReference type="PANTHER" id="PTHR11552">
    <property type="entry name" value="GLUCOSE-METHANOL-CHOLINE GMC OXIDOREDUCTASE"/>
    <property type="match status" value="1"/>
</dbReference>
<gene>
    <name evidence="10" type="ORF">BST20_26050</name>
    <name evidence="9" type="ORF">MBRA_51770</name>
</gene>
<dbReference type="Gene3D" id="3.30.560.10">
    <property type="entry name" value="Glucose Oxidase, domain 3"/>
    <property type="match status" value="1"/>
</dbReference>
<evidence type="ECO:0000256" key="6">
    <source>
        <dbReference type="RuleBase" id="RU003968"/>
    </source>
</evidence>
<feature type="domain" description="Glucose-methanol-choline oxidoreductase N-terminal" evidence="7">
    <location>
        <begin position="80"/>
        <end position="103"/>
    </location>
</feature>
<keyword evidence="9" id="KW-0614">Plasmid</keyword>
<organism evidence="10 11">
    <name type="scientific">Mycobacterium branderi</name>
    <dbReference type="NCBI Taxonomy" id="43348"/>
    <lineage>
        <taxon>Bacteria</taxon>
        <taxon>Bacillati</taxon>
        <taxon>Actinomycetota</taxon>
        <taxon>Actinomycetes</taxon>
        <taxon>Mycobacteriales</taxon>
        <taxon>Mycobacteriaceae</taxon>
        <taxon>Mycobacterium</taxon>
    </lineage>
</organism>
<dbReference type="RefSeq" id="WP_083134303.1">
    <property type="nucleotide sequence ID" value="NZ_AP022607.1"/>
</dbReference>
<feature type="binding site" evidence="5">
    <location>
        <position position="217"/>
    </location>
    <ligand>
        <name>FAD</name>
        <dbReference type="ChEBI" id="CHEBI:57692"/>
    </ligand>
</feature>
<keyword evidence="4 5" id="KW-0274">FAD</keyword>
<dbReference type="EMBL" id="AP022607">
    <property type="protein sequence ID" value="BBZ14982.1"/>
    <property type="molecule type" value="Genomic_DNA"/>
</dbReference>
<keyword evidence="3 6" id="KW-0285">Flavoprotein</keyword>
<dbReference type="Proteomes" id="UP000467379">
    <property type="component" value="Plasmid pJCM12687"/>
</dbReference>
<dbReference type="Pfam" id="PF00732">
    <property type="entry name" value="GMC_oxred_N"/>
    <property type="match status" value="1"/>
</dbReference>
<evidence type="ECO:0000259" key="7">
    <source>
        <dbReference type="PROSITE" id="PS00623"/>
    </source>
</evidence>
<dbReference type="SUPFAM" id="SSF54373">
    <property type="entry name" value="FAD-linked reductases, C-terminal domain"/>
    <property type="match status" value="1"/>
</dbReference>
<dbReference type="Gene3D" id="3.50.50.60">
    <property type="entry name" value="FAD/NAD(P)-binding domain"/>
    <property type="match status" value="1"/>
</dbReference>
<comment type="similarity">
    <text evidence="2 6">Belongs to the GMC oxidoreductase family.</text>
</comment>
<dbReference type="AlphaFoldDB" id="A0A7I7WDH1"/>
<reference evidence="10 11" key="1">
    <citation type="submission" date="2016-12" db="EMBL/GenBank/DDBJ databases">
        <title>The new phylogeny of genus Mycobacterium.</title>
        <authorList>
            <person name="Tortoli E."/>
            <person name="Trovato A."/>
            <person name="Cirillo D.M."/>
        </authorList>
    </citation>
    <scope>NUCLEOTIDE SEQUENCE [LARGE SCALE GENOMIC DNA]</scope>
    <source>
        <strain evidence="10 11">DSM 44624</strain>
    </source>
</reference>
<name>A0A7I7WDH1_9MYCO</name>
<accession>A0A7I7WDH1</accession>
<evidence type="ECO:0000256" key="4">
    <source>
        <dbReference type="ARBA" id="ARBA00022827"/>
    </source>
</evidence>
<geneLocation type="plasmid" evidence="9 12">
    <name>pJCM12687</name>
</geneLocation>
<dbReference type="InterPro" id="IPR012132">
    <property type="entry name" value="GMC_OxRdtase"/>
</dbReference>
<evidence type="ECO:0000256" key="1">
    <source>
        <dbReference type="ARBA" id="ARBA00001974"/>
    </source>
</evidence>
<comment type="cofactor">
    <cofactor evidence="1 5">
        <name>FAD</name>
        <dbReference type="ChEBI" id="CHEBI:57692"/>
    </cofactor>
</comment>
<dbReference type="OrthoDB" id="9785276at2"/>
<dbReference type="InterPro" id="IPR000172">
    <property type="entry name" value="GMC_OxRdtase_N"/>
</dbReference>
<dbReference type="InterPro" id="IPR036188">
    <property type="entry name" value="FAD/NAD-bd_sf"/>
</dbReference>
<dbReference type="GO" id="GO:0050660">
    <property type="term" value="F:flavin adenine dinucleotide binding"/>
    <property type="evidence" value="ECO:0007669"/>
    <property type="project" value="InterPro"/>
</dbReference>
<evidence type="ECO:0000256" key="3">
    <source>
        <dbReference type="ARBA" id="ARBA00022630"/>
    </source>
</evidence>
<evidence type="ECO:0000313" key="12">
    <source>
        <dbReference type="Proteomes" id="UP000467379"/>
    </source>
</evidence>
<dbReference type="Proteomes" id="UP000192441">
    <property type="component" value="Unassembled WGS sequence"/>
</dbReference>
<evidence type="ECO:0000313" key="10">
    <source>
        <dbReference type="EMBL" id="ORA31857.1"/>
    </source>
</evidence>
<keyword evidence="12" id="KW-1185">Reference proteome</keyword>
<evidence type="ECO:0000256" key="2">
    <source>
        <dbReference type="ARBA" id="ARBA00010790"/>
    </source>
</evidence>
<feature type="domain" description="Glucose-methanol-choline oxidoreductase N-terminal" evidence="8">
    <location>
        <begin position="253"/>
        <end position="267"/>
    </location>
</feature>
<reference evidence="9" key="3">
    <citation type="submission" date="2020-02" db="EMBL/GenBank/DDBJ databases">
        <authorList>
            <person name="Matsumoto Y."/>
            <person name="Motooka D."/>
            <person name="Nakamura S."/>
        </authorList>
    </citation>
    <scope>NUCLEOTIDE SEQUENCE</scope>
    <source>
        <strain evidence="9">JCM 12687</strain>
        <plasmid evidence="9">pJCM12687</plasmid>
    </source>
</reference>
<dbReference type="Pfam" id="PF05199">
    <property type="entry name" value="GMC_oxred_C"/>
    <property type="match status" value="1"/>
</dbReference>
<feature type="binding site" evidence="5">
    <location>
        <begin position="90"/>
        <end position="93"/>
    </location>
    <ligand>
        <name>FAD</name>
        <dbReference type="ChEBI" id="CHEBI:57692"/>
    </ligand>
</feature>
<evidence type="ECO:0000259" key="8">
    <source>
        <dbReference type="PROSITE" id="PS00624"/>
    </source>
</evidence>
<evidence type="ECO:0000256" key="5">
    <source>
        <dbReference type="PIRSR" id="PIRSR000137-2"/>
    </source>
</evidence>